<dbReference type="Proteomes" id="UP001303046">
    <property type="component" value="Unassembled WGS sequence"/>
</dbReference>
<reference evidence="3 4" key="1">
    <citation type="submission" date="2023-08" db="EMBL/GenBank/DDBJ databases">
        <title>A Necator americanus chromosomal reference genome.</title>
        <authorList>
            <person name="Ilik V."/>
            <person name="Petrzelkova K.J."/>
            <person name="Pardy F."/>
            <person name="Fuh T."/>
            <person name="Niatou-Singa F.S."/>
            <person name="Gouil Q."/>
            <person name="Baker L."/>
            <person name="Ritchie M.E."/>
            <person name="Jex A.R."/>
            <person name="Gazzola D."/>
            <person name="Li H."/>
            <person name="Toshio Fujiwara R."/>
            <person name="Zhan B."/>
            <person name="Aroian R.V."/>
            <person name="Pafco B."/>
            <person name="Schwarz E.M."/>
        </authorList>
    </citation>
    <scope>NUCLEOTIDE SEQUENCE [LARGE SCALE GENOMIC DNA]</scope>
    <source>
        <strain evidence="3 4">Aroian</strain>
        <tissue evidence="3">Whole animal</tissue>
    </source>
</reference>
<dbReference type="EMBL" id="JAVFWL010000003">
    <property type="protein sequence ID" value="KAK6741560.1"/>
    <property type="molecule type" value="Genomic_DNA"/>
</dbReference>
<keyword evidence="2" id="KW-1133">Transmembrane helix</keyword>
<name>A0ABR1CTV6_NECAM</name>
<feature type="transmembrane region" description="Helical" evidence="2">
    <location>
        <begin position="47"/>
        <end position="73"/>
    </location>
</feature>
<feature type="compositionally biased region" description="Polar residues" evidence="1">
    <location>
        <begin position="8"/>
        <end position="20"/>
    </location>
</feature>
<gene>
    <name evidence="3" type="primary">Necator_chrIII.g10196</name>
    <name evidence="3" type="ORF">RB195_009431</name>
</gene>
<evidence type="ECO:0000256" key="2">
    <source>
        <dbReference type="SAM" id="Phobius"/>
    </source>
</evidence>
<sequence length="626" mass="69398">MREAFLKTPTTSAGKSTNDAKFSPEAQLESRRKAASMNRSWRLKSSLVPWCIALAVLCLEIFTFGSSIGLFFLSGCVPCSLIIICEHMFLLYIVSVTLWILYQLINAESARITIPANFGMILPSPSSHQTSRTLNTSYVMDTSNRADTSWVEDHHFGTLSEGHQIQRNQGYTTPNRSILNESSHLLNLSSGSFGDVSIHGYSSNIVVPRNSPYNKSLDSIHTREQLEHLLSKDASTFLDSSSTRSGSFTYFNVLDIGAPEDRRVYQVSEQLKAADLKENIVVKMGPGSRVILSPASSEGDGQDEMTRLRYTLQHARHSPRKGSGILLRRSESIERRRRSMSMSSPERQMASAGSGSLPVTTEIDAKSSSLREADLVRGEQRLRAWIVNTILDPLDKRIKETNTKLEKEHSSPPLKIGVSSVDILQSAMTSRPELLDTMLPYILPFLSVHSNQAYLVGRISELAADKFMMDYSWNTGGREPIQEKVSLGRAVRRPWNDQLPTDAMLVFSLFSAYMDGQLTSNPLVGSCRLAQPFSALYTLKTPQRPTAVHLAAESFYLHMSNISPPHFDFVFNDADGSPSRAAIPRGARNLFSAILSFVNHAKVNNGGRLDRMSIGPTGLNIACILE</sequence>
<proteinExistence type="predicted"/>
<protein>
    <recommendedName>
        <fullName evidence="5">Transmembrane protein 209</fullName>
    </recommendedName>
</protein>
<evidence type="ECO:0000313" key="3">
    <source>
        <dbReference type="EMBL" id="KAK6741560.1"/>
    </source>
</evidence>
<comment type="caution">
    <text evidence="3">The sequence shown here is derived from an EMBL/GenBank/DDBJ whole genome shotgun (WGS) entry which is preliminary data.</text>
</comment>
<keyword evidence="2" id="KW-0812">Transmembrane</keyword>
<evidence type="ECO:0000313" key="4">
    <source>
        <dbReference type="Proteomes" id="UP001303046"/>
    </source>
</evidence>
<dbReference type="InterPro" id="IPR019176">
    <property type="entry name" value="Cytochrome_B561-rel"/>
</dbReference>
<feature type="region of interest" description="Disordered" evidence="1">
    <location>
        <begin position="1"/>
        <end position="21"/>
    </location>
</feature>
<dbReference type="Pfam" id="PF09786">
    <property type="entry name" value="CytochromB561_N"/>
    <property type="match status" value="1"/>
</dbReference>
<keyword evidence="2" id="KW-0472">Membrane</keyword>
<dbReference type="PANTHER" id="PTHR21780">
    <property type="entry name" value="TRANSMEMBRANE PROTEIN 209"/>
    <property type="match status" value="1"/>
</dbReference>
<accession>A0ABR1CTV6</accession>
<evidence type="ECO:0008006" key="5">
    <source>
        <dbReference type="Google" id="ProtNLM"/>
    </source>
</evidence>
<feature type="transmembrane region" description="Helical" evidence="2">
    <location>
        <begin position="80"/>
        <end position="102"/>
    </location>
</feature>
<feature type="region of interest" description="Disordered" evidence="1">
    <location>
        <begin position="315"/>
        <end position="359"/>
    </location>
</feature>
<keyword evidence="4" id="KW-1185">Reference proteome</keyword>
<evidence type="ECO:0000256" key="1">
    <source>
        <dbReference type="SAM" id="MobiDB-lite"/>
    </source>
</evidence>
<dbReference type="PANTHER" id="PTHR21780:SF0">
    <property type="entry name" value="TRANSMEMBRANE PROTEIN 209"/>
    <property type="match status" value="1"/>
</dbReference>
<organism evidence="3 4">
    <name type="scientific">Necator americanus</name>
    <name type="common">Human hookworm</name>
    <dbReference type="NCBI Taxonomy" id="51031"/>
    <lineage>
        <taxon>Eukaryota</taxon>
        <taxon>Metazoa</taxon>
        <taxon>Ecdysozoa</taxon>
        <taxon>Nematoda</taxon>
        <taxon>Chromadorea</taxon>
        <taxon>Rhabditida</taxon>
        <taxon>Rhabditina</taxon>
        <taxon>Rhabditomorpha</taxon>
        <taxon>Strongyloidea</taxon>
        <taxon>Ancylostomatidae</taxon>
        <taxon>Bunostominae</taxon>
        <taxon>Necator</taxon>
    </lineage>
</organism>